<evidence type="ECO:0000313" key="2">
    <source>
        <dbReference type="Proteomes" id="UP000729733"/>
    </source>
</evidence>
<organism evidence="1 2">
    <name type="scientific">Waterburya agarophytonicola KI4</name>
    <dbReference type="NCBI Taxonomy" id="2874699"/>
    <lineage>
        <taxon>Bacteria</taxon>
        <taxon>Bacillati</taxon>
        <taxon>Cyanobacteriota</taxon>
        <taxon>Cyanophyceae</taxon>
        <taxon>Pleurocapsales</taxon>
        <taxon>Hyellaceae</taxon>
        <taxon>Waterburya</taxon>
        <taxon>Waterburya agarophytonicola</taxon>
    </lineage>
</organism>
<keyword evidence="2" id="KW-1185">Reference proteome</keyword>
<dbReference type="EMBL" id="JADWDC010000019">
    <property type="protein sequence ID" value="MCC0177259.1"/>
    <property type="molecule type" value="Genomic_DNA"/>
</dbReference>
<reference evidence="1" key="1">
    <citation type="journal article" date="2021" name="Antonie Van Leeuwenhoek">
        <title>Draft genome and description of Waterburya agarophytonicola gen. nov. sp. nov. (Pleurocapsales, Cyanobacteria): a seaweed symbiont.</title>
        <authorList>
            <person name="Bonthond G."/>
            <person name="Shalygin S."/>
            <person name="Bayer T."/>
            <person name="Weinberger F."/>
        </authorList>
    </citation>
    <scope>NUCLEOTIDE SEQUENCE</scope>
    <source>
        <strain evidence="1">KI4</strain>
    </source>
</reference>
<accession>A0A964BPN0</accession>
<name>A0A964BPN0_9CYAN</name>
<dbReference type="Proteomes" id="UP000729733">
    <property type="component" value="Unassembled WGS sequence"/>
</dbReference>
<dbReference type="AlphaFoldDB" id="A0A964BPN0"/>
<sequence length="147" mass="16030">MTVFNLSTLRKVYSSQLKIINTLILYLAILSIYPQATLAEGDSIIKGQSGGSIDSQGCGFIASRPNHQMKLNQRVDYMRLTVQSDGGQPTLLVLGPNSGDSFCVLGDEISGLKPEISGVWEEGNYDIYVGDRSGQQHQFVLDISTDN</sequence>
<proteinExistence type="predicted"/>
<comment type="caution">
    <text evidence="1">The sequence shown here is derived from an EMBL/GenBank/DDBJ whole genome shotgun (WGS) entry which is preliminary data.</text>
</comment>
<evidence type="ECO:0000313" key="1">
    <source>
        <dbReference type="EMBL" id="MCC0177259.1"/>
    </source>
</evidence>
<gene>
    <name evidence="1" type="ORF">I4641_09750</name>
</gene>
<dbReference type="RefSeq" id="WP_229640316.1">
    <property type="nucleotide sequence ID" value="NZ_JADWDC010000019.1"/>
</dbReference>
<protein>
    <submittedName>
        <fullName evidence="1">Uncharacterized protein</fullName>
    </submittedName>
</protein>